<reference evidence="2 3" key="1">
    <citation type="submission" date="2017-08" db="EMBL/GenBank/DDBJ databases">
        <title>Capnocytophaga canis 17-158 assembly.</title>
        <authorList>
            <person name="Gulvik C.A."/>
        </authorList>
    </citation>
    <scope>NUCLEOTIDE SEQUENCE [LARGE SCALE GENOMIC DNA]</scope>
    <source>
        <strain evidence="2 3">17-158</strain>
    </source>
</reference>
<dbReference type="AlphaFoldDB" id="A0A3A1YAY2"/>
<evidence type="ECO:0000259" key="1">
    <source>
        <dbReference type="Pfam" id="PF15570"/>
    </source>
</evidence>
<sequence>MEQLFIWGHGFYGYKKVNGVPNGVDDLIVRDNLEDYLMSWRMFVPTFPYSSPEGEDKLPNELYLEIKGNLSLKFDFLAEDKHLKIVSEELLHFLQENGVKDGYEIAKIKSVVNRSGKELETKPYYVLRFYQFDDDLLEYPLEGAVYGRGIKGKKIYPHLTPKQDNPKKIYVLKEQPYHKAFILTQQVKDEIIKRKFVGPHIYTTQEYIQAYNGYNK</sequence>
<gene>
    <name evidence="2" type="ORF">CKY20_10860</name>
</gene>
<dbReference type="RefSeq" id="WP_119653100.1">
    <property type="nucleotide sequence ID" value="NZ_NSDI01000014.1"/>
</dbReference>
<dbReference type="InterPro" id="IPR029079">
    <property type="entry name" value="Imm43"/>
</dbReference>
<proteinExistence type="predicted"/>
<accession>A0A3A1YAY2</accession>
<protein>
    <recommendedName>
        <fullName evidence="1">Immunity protein 43 domain-containing protein</fullName>
    </recommendedName>
</protein>
<dbReference type="EMBL" id="NSDI01000014">
    <property type="protein sequence ID" value="RIY35292.1"/>
    <property type="molecule type" value="Genomic_DNA"/>
</dbReference>
<comment type="caution">
    <text evidence="2">The sequence shown here is derived from an EMBL/GenBank/DDBJ whole genome shotgun (WGS) entry which is preliminary data.</text>
</comment>
<name>A0A3A1YAY2_9FLAO</name>
<feature type="domain" description="Immunity protein 43" evidence="1">
    <location>
        <begin position="33"/>
        <end position="212"/>
    </location>
</feature>
<organism evidence="2 3">
    <name type="scientific">Capnocytophaga canis</name>
    <dbReference type="NCBI Taxonomy" id="1848903"/>
    <lineage>
        <taxon>Bacteria</taxon>
        <taxon>Pseudomonadati</taxon>
        <taxon>Bacteroidota</taxon>
        <taxon>Flavobacteriia</taxon>
        <taxon>Flavobacteriales</taxon>
        <taxon>Flavobacteriaceae</taxon>
        <taxon>Capnocytophaga</taxon>
    </lineage>
</organism>
<evidence type="ECO:0000313" key="2">
    <source>
        <dbReference type="EMBL" id="RIY35292.1"/>
    </source>
</evidence>
<evidence type="ECO:0000313" key="3">
    <source>
        <dbReference type="Proteomes" id="UP000265497"/>
    </source>
</evidence>
<dbReference type="Pfam" id="PF15570">
    <property type="entry name" value="Imm43"/>
    <property type="match status" value="1"/>
</dbReference>
<dbReference type="Proteomes" id="UP000265497">
    <property type="component" value="Unassembled WGS sequence"/>
</dbReference>